<dbReference type="Gene3D" id="3.30.1330.60">
    <property type="entry name" value="OmpA-like domain"/>
    <property type="match status" value="1"/>
</dbReference>
<evidence type="ECO:0000256" key="11">
    <source>
        <dbReference type="SAM" id="SignalP"/>
    </source>
</evidence>
<comment type="subcellular location">
    <subcellularLocation>
        <location evidence="1">Cell outer membrane</location>
        <topology evidence="1">Multi-pass membrane protein</topology>
    </subcellularLocation>
</comment>
<dbReference type="AlphaFoldDB" id="A0A6B0K116"/>
<evidence type="ECO:0000256" key="5">
    <source>
        <dbReference type="ARBA" id="ARBA00023065"/>
    </source>
</evidence>
<accession>A0A6B0K116</accession>
<gene>
    <name evidence="13" type="ORF">FNB10_04615</name>
    <name evidence="14" type="ORF">FND40_04665</name>
</gene>
<keyword evidence="2" id="KW-0813">Transport</keyword>
<name>A0A6B0K116_FRATU</name>
<dbReference type="PROSITE" id="PS51123">
    <property type="entry name" value="OMPA_2"/>
    <property type="match status" value="1"/>
</dbReference>
<evidence type="ECO:0000256" key="1">
    <source>
        <dbReference type="ARBA" id="ARBA00004571"/>
    </source>
</evidence>
<evidence type="ECO:0000256" key="8">
    <source>
        <dbReference type="ARBA" id="ARBA00023237"/>
    </source>
</evidence>
<evidence type="ECO:0000313" key="13">
    <source>
        <dbReference type="EMBL" id="MWY74387.1"/>
    </source>
</evidence>
<dbReference type="PANTHER" id="PTHR30329:SF21">
    <property type="entry name" value="LIPOPROTEIN YIAD-RELATED"/>
    <property type="match status" value="1"/>
</dbReference>
<dbReference type="InterPro" id="IPR011250">
    <property type="entry name" value="OMP/PagP_B-barrel"/>
</dbReference>
<dbReference type="InterPro" id="IPR036737">
    <property type="entry name" value="OmpA-like_sf"/>
</dbReference>
<dbReference type="GO" id="GO:0015288">
    <property type="term" value="F:porin activity"/>
    <property type="evidence" value="ECO:0007669"/>
    <property type="project" value="UniProtKB-KW"/>
</dbReference>
<sequence>MMRLKSIVIATTVLLGSATASIAAGSDNIDTSANTNSATTQSSGFAANNFIAPFANTYSALTNKDNTWGPQDRTGQWYLGVDANGLAGTPNSPSGAGANFTIGYNINKYFAVQYNQLVGRVFAGLGEGVVNFSNNTMFTPYAAGGAGWANLAGQATGAWDVGGGLKFELSRNVQASVDYRYIQTMAPSNISGANGRAGTNMIGAGLTWFFGGKDTTNNDTGNIQDNGATTAAQTVAMPTIDESKYVLPAGIKQCEGNFNLTEDGVACYTVNGDDVTVYLDTKFAYDKATLNAKGKKAIASFVNFIKDSNISSVTVKGYASQGQTGSEFDIYNQKLSEKRAQAVADYMKQLGLDSEKIITKGFGYNDTLGGIHKSDPRNQRVEASVSAPLKEAN</sequence>
<proteinExistence type="predicted"/>
<dbReference type="GO" id="GO:0006811">
    <property type="term" value="P:monoatomic ion transport"/>
    <property type="evidence" value="ECO:0007669"/>
    <property type="project" value="UniProtKB-KW"/>
</dbReference>
<dbReference type="PRINTS" id="PR01021">
    <property type="entry name" value="OMPADOMAIN"/>
</dbReference>
<dbReference type="CDD" id="cd07185">
    <property type="entry name" value="OmpA_C-like"/>
    <property type="match status" value="1"/>
</dbReference>
<dbReference type="PANTHER" id="PTHR30329">
    <property type="entry name" value="STATOR ELEMENT OF FLAGELLAR MOTOR COMPLEX"/>
    <property type="match status" value="1"/>
</dbReference>
<dbReference type="Gene3D" id="2.40.160.20">
    <property type="match status" value="1"/>
</dbReference>
<keyword evidence="4" id="KW-0812">Transmembrane</keyword>
<keyword evidence="7 9" id="KW-0472">Membrane</keyword>
<evidence type="ECO:0000256" key="7">
    <source>
        <dbReference type="ARBA" id="ARBA00023136"/>
    </source>
</evidence>
<dbReference type="InterPro" id="IPR006664">
    <property type="entry name" value="OMP_bac"/>
</dbReference>
<keyword evidence="11" id="KW-0732">Signal</keyword>
<keyword evidence="8" id="KW-0998">Cell outer membrane</keyword>
<reference evidence="13" key="1">
    <citation type="submission" date="2019-06" db="EMBL/GenBank/DDBJ databases">
        <title>Phylogeography and genetic diversity of Francisella tularensis subsp. holarctica in France (1947-2018).</title>
        <authorList>
            <person name="Kevin M."/>
            <person name="Madani N."/>
            <person name="Maurin M."/>
        </authorList>
    </citation>
    <scope>NUCLEOTIDE SEQUENCE</scope>
    <source>
        <strain evidence="13">10-1635/5</strain>
        <strain evidence="14">93-11516</strain>
    </source>
</reference>
<keyword evidence="6" id="KW-0626">Porin</keyword>
<evidence type="ECO:0000256" key="6">
    <source>
        <dbReference type="ARBA" id="ARBA00023114"/>
    </source>
</evidence>
<keyword evidence="5" id="KW-0406">Ion transport</keyword>
<comment type="caution">
    <text evidence="13">The sequence shown here is derived from an EMBL/GenBank/DDBJ whole genome shotgun (WGS) entry which is preliminary data.</text>
</comment>
<dbReference type="SUPFAM" id="SSF56925">
    <property type="entry name" value="OMPA-like"/>
    <property type="match status" value="1"/>
</dbReference>
<evidence type="ECO:0000256" key="9">
    <source>
        <dbReference type="PROSITE-ProRule" id="PRU00473"/>
    </source>
</evidence>
<dbReference type="InterPro" id="IPR050330">
    <property type="entry name" value="Bact_OuterMem_StrucFunc"/>
</dbReference>
<dbReference type="EMBL" id="VJIQ01000023">
    <property type="protein sequence ID" value="MXB13581.1"/>
    <property type="molecule type" value="Genomic_DNA"/>
</dbReference>
<dbReference type="GO" id="GO:0046930">
    <property type="term" value="C:pore complex"/>
    <property type="evidence" value="ECO:0007669"/>
    <property type="project" value="UniProtKB-KW"/>
</dbReference>
<dbReference type="GO" id="GO:0009279">
    <property type="term" value="C:cell outer membrane"/>
    <property type="evidence" value="ECO:0007669"/>
    <property type="project" value="UniProtKB-SubCell"/>
</dbReference>
<feature type="chain" id="PRO_5036382444" evidence="11">
    <location>
        <begin position="24"/>
        <end position="393"/>
    </location>
</feature>
<feature type="signal peptide" evidence="11">
    <location>
        <begin position="1"/>
        <end position="23"/>
    </location>
</feature>
<dbReference type="InterPro" id="IPR006665">
    <property type="entry name" value="OmpA-like"/>
</dbReference>
<feature type="region of interest" description="Disordered" evidence="10">
    <location>
        <begin position="369"/>
        <end position="393"/>
    </location>
</feature>
<organism evidence="13">
    <name type="scientific">Francisella tularensis</name>
    <dbReference type="NCBI Taxonomy" id="263"/>
    <lineage>
        <taxon>Bacteria</taxon>
        <taxon>Pseudomonadati</taxon>
        <taxon>Pseudomonadota</taxon>
        <taxon>Gammaproteobacteria</taxon>
        <taxon>Thiotrichales</taxon>
        <taxon>Francisellaceae</taxon>
        <taxon>Francisella</taxon>
    </lineage>
</organism>
<evidence type="ECO:0000256" key="4">
    <source>
        <dbReference type="ARBA" id="ARBA00022692"/>
    </source>
</evidence>
<evidence type="ECO:0000256" key="10">
    <source>
        <dbReference type="SAM" id="MobiDB-lite"/>
    </source>
</evidence>
<keyword evidence="3" id="KW-1134">Transmembrane beta strand</keyword>
<evidence type="ECO:0000256" key="2">
    <source>
        <dbReference type="ARBA" id="ARBA00022448"/>
    </source>
</evidence>
<evidence type="ECO:0000313" key="14">
    <source>
        <dbReference type="EMBL" id="MXB13581.1"/>
    </source>
</evidence>
<dbReference type="SUPFAM" id="SSF103088">
    <property type="entry name" value="OmpA-like"/>
    <property type="match status" value="1"/>
</dbReference>
<evidence type="ECO:0000259" key="12">
    <source>
        <dbReference type="PROSITE" id="PS51123"/>
    </source>
</evidence>
<feature type="domain" description="OmpA-like" evidence="12">
    <location>
        <begin position="270"/>
        <end position="389"/>
    </location>
</feature>
<evidence type="ECO:0000256" key="3">
    <source>
        <dbReference type="ARBA" id="ARBA00022452"/>
    </source>
</evidence>
<dbReference type="Pfam" id="PF00691">
    <property type="entry name" value="OmpA"/>
    <property type="match status" value="1"/>
</dbReference>
<dbReference type="EMBL" id="VJDK01000023">
    <property type="protein sequence ID" value="MWY74387.1"/>
    <property type="molecule type" value="Genomic_DNA"/>
</dbReference>
<protein>
    <submittedName>
        <fullName evidence="13">OmpA family protein</fullName>
    </submittedName>
</protein>